<keyword evidence="1" id="KW-0472">Membrane</keyword>
<dbReference type="SUPFAM" id="SSF103481">
    <property type="entry name" value="Multidrug resistance efflux transporter EmrE"/>
    <property type="match status" value="2"/>
</dbReference>
<accession>A0A2C9CQG5</accession>
<dbReference type="Proteomes" id="UP000220034">
    <property type="component" value="Unassembled WGS sequence"/>
</dbReference>
<organism evidence="3 4">
    <name type="scientific">Pontivivens marinum</name>
    <dbReference type="NCBI Taxonomy" id="1690039"/>
    <lineage>
        <taxon>Bacteria</taxon>
        <taxon>Pseudomonadati</taxon>
        <taxon>Pseudomonadota</taxon>
        <taxon>Alphaproteobacteria</taxon>
        <taxon>Rhodobacterales</taxon>
        <taxon>Paracoccaceae</taxon>
        <taxon>Pontivivens</taxon>
    </lineage>
</organism>
<feature type="transmembrane region" description="Helical" evidence="1">
    <location>
        <begin position="192"/>
        <end position="211"/>
    </location>
</feature>
<dbReference type="Pfam" id="PF00892">
    <property type="entry name" value="EamA"/>
    <property type="match status" value="1"/>
</dbReference>
<dbReference type="RefSeq" id="WP_097929341.1">
    <property type="nucleotide sequence ID" value="NZ_OCTN01000002.1"/>
</dbReference>
<dbReference type="GO" id="GO:0016020">
    <property type="term" value="C:membrane"/>
    <property type="evidence" value="ECO:0007669"/>
    <property type="project" value="InterPro"/>
</dbReference>
<evidence type="ECO:0000313" key="4">
    <source>
        <dbReference type="Proteomes" id="UP000220034"/>
    </source>
</evidence>
<dbReference type="EMBL" id="OCTN01000002">
    <property type="protein sequence ID" value="SOH93791.1"/>
    <property type="molecule type" value="Genomic_DNA"/>
</dbReference>
<feature type="transmembrane region" description="Helical" evidence="1">
    <location>
        <begin position="18"/>
        <end position="38"/>
    </location>
</feature>
<dbReference type="PANTHER" id="PTHR22911">
    <property type="entry name" value="ACYL-MALONYL CONDENSING ENZYME-RELATED"/>
    <property type="match status" value="1"/>
</dbReference>
<feature type="domain" description="EamA" evidence="2">
    <location>
        <begin position="16"/>
        <end position="148"/>
    </location>
</feature>
<name>A0A2C9CQG5_9RHOB</name>
<feature type="transmembrane region" description="Helical" evidence="1">
    <location>
        <begin position="103"/>
        <end position="122"/>
    </location>
</feature>
<keyword evidence="1" id="KW-0812">Transmembrane</keyword>
<protein>
    <submittedName>
        <fullName evidence="3">Threonine/homoserine efflux transporter RhtA</fullName>
    </submittedName>
</protein>
<feature type="transmembrane region" description="Helical" evidence="1">
    <location>
        <begin position="231"/>
        <end position="252"/>
    </location>
</feature>
<feature type="transmembrane region" description="Helical" evidence="1">
    <location>
        <begin position="44"/>
        <end position="68"/>
    </location>
</feature>
<reference evidence="4" key="1">
    <citation type="submission" date="2017-09" db="EMBL/GenBank/DDBJ databases">
        <authorList>
            <person name="Varghese N."/>
            <person name="Submissions S."/>
        </authorList>
    </citation>
    <scope>NUCLEOTIDE SEQUENCE [LARGE SCALE GENOMIC DNA]</scope>
    <source>
        <strain evidence="4">C7</strain>
    </source>
</reference>
<evidence type="ECO:0000256" key="1">
    <source>
        <dbReference type="SAM" id="Phobius"/>
    </source>
</evidence>
<keyword evidence="1" id="KW-1133">Transmembrane helix</keyword>
<evidence type="ECO:0000313" key="3">
    <source>
        <dbReference type="EMBL" id="SOH93791.1"/>
    </source>
</evidence>
<evidence type="ECO:0000259" key="2">
    <source>
        <dbReference type="Pfam" id="PF00892"/>
    </source>
</evidence>
<keyword evidence="4" id="KW-1185">Reference proteome</keyword>
<feature type="transmembrane region" description="Helical" evidence="1">
    <location>
        <begin position="134"/>
        <end position="153"/>
    </location>
</feature>
<dbReference type="OrthoDB" id="148351at2"/>
<dbReference type="AlphaFoldDB" id="A0A2C9CQG5"/>
<dbReference type="InterPro" id="IPR037185">
    <property type="entry name" value="EmrE-like"/>
</dbReference>
<feature type="transmembrane region" description="Helical" evidence="1">
    <location>
        <begin position="159"/>
        <end position="180"/>
    </location>
</feature>
<feature type="transmembrane region" description="Helical" evidence="1">
    <location>
        <begin position="259"/>
        <end position="279"/>
    </location>
</feature>
<proteinExistence type="predicted"/>
<gene>
    <name evidence="3" type="ORF">SAMN06273572_102469</name>
</gene>
<feature type="transmembrane region" description="Helical" evidence="1">
    <location>
        <begin position="80"/>
        <end position="97"/>
    </location>
</feature>
<dbReference type="InterPro" id="IPR000620">
    <property type="entry name" value="EamA_dom"/>
</dbReference>
<feature type="transmembrane region" description="Helical" evidence="1">
    <location>
        <begin position="285"/>
        <end position="302"/>
    </location>
</feature>
<sequence>MAWTDQINTHRRGHSTGIIAIIIAVLLLSLSDALVKLWGGQFGLAQLALLRSAVAAPLIAITYGCFFGISSLRMRQARWVWARSLCMAAMWLAYYAALPSMSFALAAACYYTTPVWMALMAWATTGERIEGQGWIAIAASLCGVIMLVGPHEGSLTPSILLPLIAAIFYAMAGTITWRYCQSESAGAMALNLNICLCALSLGGLALLTVIQPKFGSEFVFAIWPRLGLAEVSFAIGLGVLLAVIATLVALAYQLTPSPVVGVFDTAYLGFAAIWGAIWFAETPSLLEGFGIALIGFGAVMMNHSSRGRAAV</sequence>